<dbReference type="InterPro" id="IPR000014">
    <property type="entry name" value="PAS"/>
</dbReference>
<dbReference type="PRINTS" id="PR01590">
    <property type="entry name" value="HTHFIS"/>
</dbReference>
<dbReference type="NCBIfam" id="TIGR00229">
    <property type="entry name" value="sensory_box"/>
    <property type="match status" value="1"/>
</dbReference>
<dbReference type="CDD" id="cd00009">
    <property type="entry name" value="AAA"/>
    <property type="match status" value="1"/>
</dbReference>
<dbReference type="InterPro" id="IPR009057">
    <property type="entry name" value="Homeodomain-like_sf"/>
</dbReference>
<keyword evidence="3" id="KW-0805">Transcription regulation</keyword>
<evidence type="ECO:0000259" key="6">
    <source>
        <dbReference type="PROSITE" id="PS50045"/>
    </source>
</evidence>
<dbReference type="InterPro" id="IPR025944">
    <property type="entry name" value="Sigma_54_int_dom_CS"/>
</dbReference>
<dbReference type="PROSITE" id="PS00676">
    <property type="entry name" value="SIGMA54_INTERACT_2"/>
    <property type="match status" value="1"/>
</dbReference>
<dbReference type="SUPFAM" id="SSF52540">
    <property type="entry name" value="P-loop containing nucleoside triphosphate hydrolases"/>
    <property type="match status" value="1"/>
</dbReference>
<comment type="caution">
    <text evidence="8">The sequence shown here is derived from an EMBL/GenBank/DDBJ whole genome shotgun (WGS) entry which is preliminary data.</text>
</comment>
<dbReference type="InterPro" id="IPR027417">
    <property type="entry name" value="P-loop_NTPase"/>
</dbReference>
<dbReference type="RefSeq" id="WP_389363732.1">
    <property type="nucleotide sequence ID" value="NZ_JBIACK010000015.1"/>
</dbReference>
<dbReference type="PANTHER" id="PTHR32071:SF57">
    <property type="entry name" value="C4-DICARBOXYLATE TRANSPORT TRANSCRIPTIONAL REGULATORY PROTEIN DCTD"/>
    <property type="match status" value="1"/>
</dbReference>
<dbReference type="SUPFAM" id="SSF46689">
    <property type="entry name" value="Homeodomain-like"/>
    <property type="match status" value="1"/>
</dbReference>
<evidence type="ECO:0000313" key="9">
    <source>
        <dbReference type="Proteomes" id="UP001601059"/>
    </source>
</evidence>
<dbReference type="InterPro" id="IPR002197">
    <property type="entry name" value="HTH_Fis"/>
</dbReference>
<gene>
    <name evidence="8" type="ORF">ACFYKX_22350</name>
</gene>
<evidence type="ECO:0000313" key="8">
    <source>
        <dbReference type="EMBL" id="MFE8703305.1"/>
    </source>
</evidence>
<dbReference type="Gene3D" id="3.30.450.20">
    <property type="entry name" value="PAS domain"/>
    <property type="match status" value="1"/>
</dbReference>
<evidence type="ECO:0000256" key="3">
    <source>
        <dbReference type="ARBA" id="ARBA00023015"/>
    </source>
</evidence>
<dbReference type="PROSITE" id="PS00688">
    <property type="entry name" value="SIGMA54_INTERACT_3"/>
    <property type="match status" value="1"/>
</dbReference>
<dbReference type="SMART" id="SM00382">
    <property type="entry name" value="AAA"/>
    <property type="match status" value="1"/>
</dbReference>
<feature type="domain" description="PAS" evidence="7">
    <location>
        <begin position="26"/>
        <end position="70"/>
    </location>
</feature>
<name>A0ABW6KKD5_9BACI</name>
<dbReference type="Pfam" id="PF13426">
    <property type="entry name" value="PAS_9"/>
    <property type="match status" value="1"/>
</dbReference>
<sequence>MSLKVSNILTTEEKEIISSTAFIHTMEKIFDPISVPIILVDKDTRVIMINKIFADFLGYPKEEIVGKKVLEVDEYSRFPYVLKNKKSEIAWKHKFKNGKTAIVHRIPVLDENNEVLYGFGLLLFQDVKEFKDIIEKNKLLEHALSHAKKQLQKINGAKYSWEHILGNSVGISEAILMGKRASKTKSTVLLLGESGTGKELFAHAIHHSSNRKHERFIKINCSAIPADLLESELFGYEEGAFTGAKKDGKIGKFELANGGSIFLDEIGDMPLSMQSKLLRVLQEKEIERVGGSHTIPLDVRVIAATNKNLDDMVKEGSFREDLFYRLNVMCIKIPPLRERVQDIEPLTIKLLQKLSDELGVYIKQVSSEAMAHLLNYDWPGNVRELENVLERAMNLADDDTIHTSHLPYNLLKNIEKAMNYKGQSLREIVEHTEKEVIMKCLEDTNFNKAKVASLLKISRSSLYDKIEKYKLE</sequence>
<dbReference type="InterPro" id="IPR002078">
    <property type="entry name" value="Sigma_54_int"/>
</dbReference>
<dbReference type="InterPro" id="IPR058031">
    <property type="entry name" value="AAA_lid_NorR"/>
</dbReference>
<dbReference type="Proteomes" id="UP001601059">
    <property type="component" value="Unassembled WGS sequence"/>
</dbReference>
<dbReference type="Gene3D" id="3.40.50.300">
    <property type="entry name" value="P-loop containing nucleotide triphosphate hydrolases"/>
    <property type="match status" value="1"/>
</dbReference>
<dbReference type="InterPro" id="IPR003593">
    <property type="entry name" value="AAA+_ATPase"/>
</dbReference>
<dbReference type="Pfam" id="PF02954">
    <property type="entry name" value="HTH_8"/>
    <property type="match status" value="1"/>
</dbReference>
<keyword evidence="1" id="KW-0547">Nucleotide-binding</keyword>
<dbReference type="Pfam" id="PF25601">
    <property type="entry name" value="AAA_lid_14"/>
    <property type="match status" value="1"/>
</dbReference>
<evidence type="ECO:0000256" key="1">
    <source>
        <dbReference type="ARBA" id="ARBA00022741"/>
    </source>
</evidence>
<dbReference type="PANTHER" id="PTHR32071">
    <property type="entry name" value="TRANSCRIPTIONAL REGULATORY PROTEIN"/>
    <property type="match status" value="1"/>
</dbReference>
<keyword evidence="4" id="KW-0238">DNA-binding</keyword>
<dbReference type="PROSITE" id="PS00675">
    <property type="entry name" value="SIGMA54_INTERACT_1"/>
    <property type="match status" value="1"/>
</dbReference>
<dbReference type="EMBL" id="JBIACK010000015">
    <property type="protein sequence ID" value="MFE8703305.1"/>
    <property type="molecule type" value="Genomic_DNA"/>
</dbReference>
<dbReference type="InterPro" id="IPR035965">
    <property type="entry name" value="PAS-like_dom_sf"/>
</dbReference>
<keyword evidence="9" id="KW-1185">Reference proteome</keyword>
<evidence type="ECO:0000259" key="7">
    <source>
        <dbReference type="PROSITE" id="PS50112"/>
    </source>
</evidence>
<dbReference type="CDD" id="cd00130">
    <property type="entry name" value="PAS"/>
    <property type="match status" value="1"/>
</dbReference>
<dbReference type="Gene3D" id="1.10.8.60">
    <property type="match status" value="1"/>
</dbReference>
<dbReference type="Pfam" id="PF00158">
    <property type="entry name" value="Sigma54_activat"/>
    <property type="match status" value="1"/>
</dbReference>
<evidence type="ECO:0000256" key="5">
    <source>
        <dbReference type="ARBA" id="ARBA00023163"/>
    </source>
</evidence>
<dbReference type="SMART" id="SM00091">
    <property type="entry name" value="PAS"/>
    <property type="match status" value="1"/>
</dbReference>
<dbReference type="InterPro" id="IPR025943">
    <property type="entry name" value="Sigma_54_int_dom_ATP-bd_2"/>
</dbReference>
<dbReference type="InterPro" id="IPR025662">
    <property type="entry name" value="Sigma_54_int_dom_ATP-bd_1"/>
</dbReference>
<evidence type="ECO:0000256" key="2">
    <source>
        <dbReference type="ARBA" id="ARBA00022840"/>
    </source>
</evidence>
<dbReference type="Gene3D" id="1.10.10.60">
    <property type="entry name" value="Homeodomain-like"/>
    <property type="match status" value="1"/>
</dbReference>
<accession>A0ABW6KKD5</accession>
<dbReference type="PROSITE" id="PS50112">
    <property type="entry name" value="PAS"/>
    <property type="match status" value="1"/>
</dbReference>
<protein>
    <submittedName>
        <fullName evidence="8">Sigma-54 interaction domain-containing protein</fullName>
    </submittedName>
</protein>
<dbReference type="SUPFAM" id="SSF55785">
    <property type="entry name" value="PYP-like sensor domain (PAS domain)"/>
    <property type="match status" value="1"/>
</dbReference>
<keyword evidence="5" id="KW-0804">Transcription</keyword>
<feature type="domain" description="Sigma-54 factor interaction" evidence="6">
    <location>
        <begin position="164"/>
        <end position="394"/>
    </location>
</feature>
<dbReference type="PROSITE" id="PS50045">
    <property type="entry name" value="SIGMA54_INTERACT_4"/>
    <property type="match status" value="1"/>
</dbReference>
<evidence type="ECO:0000256" key="4">
    <source>
        <dbReference type="ARBA" id="ARBA00023125"/>
    </source>
</evidence>
<keyword evidence="2" id="KW-0067">ATP-binding</keyword>
<reference evidence="8 9" key="1">
    <citation type="submission" date="2024-08" db="EMBL/GenBank/DDBJ databases">
        <title>Two novel Cytobacillus novel species.</title>
        <authorList>
            <person name="Liu G."/>
        </authorList>
    </citation>
    <scope>NUCLEOTIDE SEQUENCE [LARGE SCALE GENOMIC DNA]</scope>
    <source>
        <strain evidence="8 9">FJAT-54145</strain>
    </source>
</reference>
<organism evidence="8 9">
    <name type="scientific">Cytobacillus spartinae</name>
    <dbReference type="NCBI Taxonomy" id="3299023"/>
    <lineage>
        <taxon>Bacteria</taxon>
        <taxon>Bacillati</taxon>
        <taxon>Bacillota</taxon>
        <taxon>Bacilli</taxon>
        <taxon>Bacillales</taxon>
        <taxon>Bacillaceae</taxon>
        <taxon>Cytobacillus</taxon>
    </lineage>
</organism>
<proteinExistence type="predicted"/>